<keyword evidence="1" id="KW-0732">Signal</keyword>
<dbReference type="Pfam" id="PF13180">
    <property type="entry name" value="PDZ_2"/>
    <property type="match status" value="1"/>
</dbReference>
<feature type="signal peptide" evidence="1">
    <location>
        <begin position="1"/>
        <end position="31"/>
    </location>
</feature>
<protein>
    <submittedName>
        <fullName evidence="3">Serine endoprotease</fullName>
    </submittedName>
</protein>
<dbReference type="EMBL" id="CP036274">
    <property type="protein sequence ID" value="QDU29828.1"/>
    <property type="molecule type" value="Genomic_DNA"/>
</dbReference>
<dbReference type="RefSeq" id="WP_145094266.1">
    <property type="nucleotide sequence ID" value="NZ_CP036274.1"/>
</dbReference>
<evidence type="ECO:0000256" key="1">
    <source>
        <dbReference type="SAM" id="SignalP"/>
    </source>
</evidence>
<dbReference type="AlphaFoldDB" id="A0A517YHY0"/>
<evidence type="ECO:0000313" key="3">
    <source>
        <dbReference type="EMBL" id="QDU29828.1"/>
    </source>
</evidence>
<proteinExistence type="predicted"/>
<dbReference type="Gene3D" id="3.80.10.10">
    <property type="entry name" value="Ribonuclease Inhibitor"/>
    <property type="match status" value="1"/>
</dbReference>
<dbReference type="SMART" id="SM00228">
    <property type="entry name" value="PDZ"/>
    <property type="match status" value="1"/>
</dbReference>
<dbReference type="InterPro" id="IPR001478">
    <property type="entry name" value="PDZ"/>
</dbReference>
<keyword evidence="3" id="KW-0645">Protease</keyword>
<accession>A0A517YHY0</accession>
<keyword evidence="4" id="KW-1185">Reference proteome</keyword>
<sequence precursor="true">MRRTLLQRWCSAVAMGMVPALVLGQFSSLTAAEPSTIAIAPTVELNRLVLDLDADAYPVRERATARLIEAGQAAIELLAPAVLSDSPEVSWRASVVLQRIAAHGDEETVNHVAAALGKLNSKRPVLVEVMRDIKVQQLKLRHTRAIVKIRTLGGHLTGQWQDQSLDTAPPPTAAEVVDLDVAPAVAIEPIPIVEVAPPRDLDALPPPRGLIGAIARILAPVEKPAAEPPAADEPPLEVRPLEVAPDAIPLDIIPTAPNIEVPVPAAPAIAAADLPKLEEPAEASDPAADLEAALLELAPLEGIAVEPAFDVVIGGGMVGAVDLFEGDLSGEGNDYAELVINRTFRGTDADLALLKDIPELYNLSITDAKLTDKTLEHIAALPKLTTLNVQGTPFTSAALRNLRNKRPALSIICRSSAMLGINAQLEGPCVLSSVFFRSGAHDAGLKDGDEIIAVAGEKVRDFSDLTISVYPRRPGEKLNVQYRRDGEEHNVDVTLKPRVVPEVTE</sequence>
<dbReference type="KEGG" id="aagg:ETAA8_49430"/>
<keyword evidence="3" id="KW-0378">Hydrolase</keyword>
<organism evidence="3 4">
    <name type="scientific">Anatilimnocola aggregata</name>
    <dbReference type="NCBI Taxonomy" id="2528021"/>
    <lineage>
        <taxon>Bacteria</taxon>
        <taxon>Pseudomonadati</taxon>
        <taxon>Planctomycetota</taxon>
        <taxon>Planctomycetia</taxon>
        <taxon>Pirellulales</taxon>
        <taxon>Pirellulaceae</taxon>
        <taxon>Anatilimnocola</taxon>
    </lineage>
</organism>
<name>A0A517YHY0_9BACT</name>
<dbReference type="Gene3D" id="2.30.42.10">
    <property type="match status" value="1"/>
</dbReference>
<dbReference type="InterPro" id="IPR036034">
    <property type="entry name" value="PDZ_sf"/>
</dbReference>
<evidence type="ECO:0000259" key="2">
    <source>
        <dbReference type="SMART" id="SM00228"/>
    </source>
</evidence>
<dbReference type="GO" id="GO:0006508">
    <property type="term" value="P:proteolysis"/>
    <property type="evidence" value="ECO:0007669"/>
    <property type="project" value="UniProtKB-KW"/>
</dbReference>
<dbReference type="Proteomes" id="UP000315017">
    <property type="component" value="Chromosome"/>
</dbReference>
<dbReference type="InterPro" id="IPR032675">
    <property type="entry name" value="LRR_dom_sf"/>
</dbReference>
<gene>
    <name evidence="3" type="ORF">ETAA8_49430</name>
</gene>
<dbReference type="SUPFAM" id="SSF52047">
    <property type="entry name" value="RNI-like"/>
    <property type="match status" value="1"/>
</dbReference>
<evidence type="ECO:0000313" key="4">
    <source>
        <dbReference type="Proteomes" id="UP000315017"/>
    </source>
</evidence>
<dbReference type="OrthoDB" id="241752at2"/>
<dbReference type="SUPFAM" id="SSF50156">
    <property type="entry name" value="PDZ domain-like"/>
    <property type="match status" value="1"/>
</dbReference>
<feature type="domain" description="PDZ" evidence="2">
    <location>
        <begin position="417"/>
        <end position="486"/>
    </location>
</feature>
<reference evidence="3 4" key="1">
    <citation type="submission" date="2019-02" db="EMBL/GenBank/DDBJ databases">
        <title>Deep-cultivation of Planctomycetes and their phenomic and genomic characterization uncovers novel biology.</title>
        <authorList>
            <person name="Wiegand S."/>
            <person name="Jogler M."/>
            <person name="Boedeker C."/>
            <person name="Pinto D."/>
            <person name="Vollmers J."/>
            <person name="Rivas-Marin E."/>
            <person name="Kohn T."/>
            <person name="Peeters S.H."/>
            <person name="Heuer A."/>
            <person name="Rast P."/>
            <person name="Oberbeckmann S."/>
            <person name="Bunk B."/>
            <person name="Jeske O."/>
            <person name="Meyerdierks A."/>
            <person name="Storesund J.E."/>
            <person name="Kallscheuer N."/>
            <person name="Luecker S."/>
            <person name="Lage O.M."/>
            <person name="Pohl T."/>
            <person name="Merkel B.J."/>
            <person name="Hornburger P."/>
            <person name="Mueller R.-W."/>
            <person name="Bruemmer F."/>
            <person name="Labrenz M."/>
            <person name="Spormann A.M."/>
            <person name="Op den Camp H."/>
            <person name="Overmann J."/>
            <person name="Amann R."/>
            <person name="Jetten M.S.M."/>
            <person name="Mascher T."/>
            <person name="Medema M.H."/>
            <person name="Devos D.P."/>
            <person name="Kaster A.-K."/>
            <person name="Ovreas L."/>
            <person name="Rohde M."/>
            <person name="Galperin M.Y."/>
            <person name="Jogler C."/>
        </authorList>
    </citation>
    <scope>NUCLEOTIDE SEQUENCE [LARGE SCALE GENOMIC DNA]</scope>
    <source>
        <strain evidence="3 4">ETA_A8</strain>
    </source>
</reference>
<feature type="chain" id="PRO_5021943314" evidence="1">
    <location>
        <begin position="32"/>
        <end position="505"/>
    </location>
</feature>
<dbReference type="GO" id="GO:0008233">
    <property type="term" value="F:peptidase activity"/>
    <property type="evidence" value="ECO:0007669"/>
    <property type="project" value="UniProtKB-KW"/>
</dbReference>